<dbReference type="EMBL" id="CYKH01000276">
    <property type="protein sequence ID" value="CUF25939.1"/>
    <property type="molecule type" value="Genomic_DNA"/>
</dbReference>
<keyword evidence="2" id="KW-1185">Reference proteome</keyword>
<protein>
    <submittedName>
        <fullName evidence="1">Uncharacterized protein</fullName>
    </submittedName>
</protein>
<dbReference type="AlphaFoldDB" id="A0A0S4ILJ1"/>
<reference evidence="2" key="1">
    <citation type="submission" date="2015-09" db="EMBL/GenBank/DDBJ databases">
        <authorList>
            <consortium name="Pathogen Informatics"/>
        </authorList>
    </citation>
    <scope>NUCLEOTIDE SEQUENCE [LARGE SCALE GENOMIC DNA]</scope>
    <source>
        <strain evidence="2">Lake Konstanz</strain>
    </source>
</reference>
<evidence type="ECO:0000313" key="2">
    <source>
        <dbReference type="Proteomes" id="UP000051952"/>
    </source>
</evidence>
<evidence type="ECO:0000313" key="1">
    <source>
        <dbReference type="EMBL" id="CUF25939.1"/>
    </source>
</evidence>
<organism evidence="1 2">
    <name type="scientific">Bodo saltans</name>
    <name type="common">Flagellated protozoan</name>
    <dbReference type="NCBI Taxonomy" id="75058"/>
    <lineage>
        <taxon>Eukaryota</taxon>
        <taxon>Discoba</taxon>
        <taxon>Euglenozoa</taxon>
        <taxon>Kinetoplastea</taxon>
        <taxon>Metakinetoplastina</taxon>
        <taxon>Eubodonida</taxon>
        <taxon>Bodonidae</taxon>
        <taxon>Bodo</taxon>
    </lineage>
</organism>
<dbReference type="VEuPathDB" id="TriTrypDB:BSAL_60755"/>
<gene>
    <name evidence="1" type="ORF">BSAL_60755</name>
</gene>
<sequence>MDQHRKRRASVLSRATSRVTDLDDDVKSTTSTFRVRPEPGVLIRVIELCSDSLVEHYLEFEAHTILIRAIDGSDQPGAIIGAVSSVISNVHQQQHSINEMQSNVQAIFYSDTSFFHVVEGDVTLLICTPAVPGKRFISDLHRLIEQTLKTQCRESPLMFATVKCSYSCQLVLNEHLASRASMNPVSTSGAAIPSAAREIFQEKASGATRSRAHRFKDKANTVVDTSAGSSVSSTMMNDFCLLFHQSAPQTTLVSMLKRMHRVVETSDVPTRVGPQLTSFLRAIPPLFEVVWMSSNNSEVCSHVADVLTTIVCRLSGSSVQFLFSQNGSSECVSILVAMLRYQNGGLNWDPKVHVCLATMFSLVSSIECSKELRHNSSSGVIDFLHTAHTLTFSLAEAIRAVVDDLDRNLQRTSNVNSVSPIRRLLLFSSNLDTATSQRQSAVKHQANSMQHQSSTSAQRAYMVFRVLWNALPSVLSFISTTIDDAIAALAHSIIGYHHQLLKSIVSQLLTVMTRGLRALMKLTPTDMCEVLEAAAPSINTYFRRIVSWGEFLELSPLWNGVMSQATAYTFVVSLAREIVPNHVLFVTHSWLARISIATGAKATTAFFSELHRLFQTFVGEFQSWEQRHSLWHSRIKGLMQNLSLLCNSIVASSPSPSMALTCWETCSAIVDKFSAVVDQPLALQPRLELARLLIQDGSDILRDESTGSSLASHQLPPLEECELLWDDYTTLRDLHVRKGFAATSTNSPSLEPRQLAATSEIGVFAVVLEYILPSLESEVLARRWNSLSVQLFEISHFLVGFGAPHVLVSAFVESGVSLSQRHEGISEASLTSISDRFCSESFVRLNLSSGWSLSSSLRHDHHFLQDTSSSNLLQLSAPSDTARPNDLAEETISILPRRRKYESNLLHRIVVTYKNV</sequence>
<accession>A0A0S4ILJ1</accession>
<proteinExistence type="predicted"/>
<name>A0A0S4ILJ1_BODSA</name>
<dbReference type="Proteomes" id="UP000051952">
    <property type="component" value="Unassembled WGS sequence"/>
</dbReference>